<gene>
    <name evidence="13" type="ORF">G3M70_03310</name>
</gene>
<feature type="domain" description="MoaB/Mog" evidence="12">
    <location>
        <begin position="179"/>
        <end position="316"/>
    </location>
</feature>
<dbReference type="PROSITE" id="PS01079">
    <property type="entry name" value="MOCF_BIOSYNTHESIS_2"/>
    <property type="match status" value="1"/>
</dbReference>
<proteinExistence type="inferred from homology"/>
<dbReference type="Gene3D" id="3.40.980.10">
    <property type="entry name" value="MoaB/Mog-like domain"/>
    <property type="match status" value="1"/>
</dbReference>
<dbReference type="InterPro" id="IPR005110">
    <property type="entry name" value="MoeA_linker/N"/>
</dbReference>
<evidence type="ECO:0000256" key="11">
    <source>
        <dbReference type="RuleBase" id="RU365090"/>
    </source>
</evidence>
<dbReference type="SUPFAM" id="SSF53218">
    <property type="entry name" value="Molybdenum cofactor biosynthesis proteins"/>
    <property type="match status" value="1"/>
</dbReference>
<evidence type="ECO:0000256" key="3">
    <source>
        <dbReference type="ARBA" id="ARBA00005046"/>
    </source>
</evidence>
<dbReference type="AlphaFoldDB" id="A0A7T0BU97"/>
<dbReference type="CDD" id="cd00887">
    <property type="entry name" value="MoeA"/>
    <property type="match status" value="1"/>
</dbReference>
<dbReference type="InterPro" id="IPR005111">
    <property type="entry name" value="MoeA_C_domain_IV"/>
</dbReference>
<dbReference type="Pfam" id="PF03453">
    <property type="entry name" value="MoeA_N"/>
    <property type="match status" value="1"/>
</dbReference>
<comment type="cofactor">
    <cofactor evidence="1 11">
        <name>Mg(2+)</name>
        <dbReference type="ChEBI" id="CHEBI:18420"/>
    </cofactor>
</comment>
<protein>
    <recommendedName>
        <fullName evidence="11">Molybdopterin molybdenumtransferase</fullName>
        <ecNumber evidence="11">2.10.1.1</ecNumber>
    </recommendedName>
</protein>
<dbReference type="InterPro" id="IPR001453">
    <property type="entry name" value="MoaB/Mog_dom"/>
</dbReference>
<evidence type="ECO:0000313" key="14">
    <source>
        <dbReference type="Proteomes" id="UP000594688"/>
    </source>
</evidence>
<evidence type="ECO:0000256" key="10">
    <source>
        <dbReference type="ARBA" id="ARBA00047317"/>
    </source>
</evidence>
<dbReference type="EMBL" id="CP048685">
    <property type="protein sequence ID" value="QPJ60966.1"/>
    <property type="molecule type" value="Genomic_DNA"/>
</dbReference>
<dbReference type="SUPFAM" id="SSF63867">
    <property type="entry name" value="MoeA C-terminal domain-like"/>
    <property type="match status" value="1"/>
</dbReference>
<keyword evidence="8 11" id="KW-0460">Magnesium</keyword>
<keyword evidence="9 11" id="KW-0501">Molybdenum cofactor biosynthesis</keyword>
<dbReference type="InterPro" id="IPR008284">
    <property type="entry name" value="MoCF_biosynth_CS"/>
</dbReference>
<dbReference type="Pfam" id="PF03454">
    <property type="entry name" value="MoeA_C"/>
    <property type="match status" value="1"/>
</dbReference>
<evidence type="ECO:0000256" key="2">
    <source>
        <dbReference type="ARBA" id="ARBA00002901"/>
    </source>
</evidence>
<dbReference type="PANTHER" id="PTHR10192">
    <property type="entry name" value="MOLYBDOPTERIN BIOSYNTHESIS PROTEIN"/>
    <property type="match status" value="1"/>
</dbReference>
<dbReference type="Gene3D" id="3.90.105.10">
    <property type="entry name" value="Molybdopterin biosynthesis moea protein, domain 2"/>
    <property type="match status" value="1"/>
</dbReference>
<evidence type="ECO:0000259" key="12">
    <source>
        <dbReference type="SMART" id="SM00852"/>
    </source>
</evidence>
<dbReference type="SUPFAM" id="SSF63882">
    <property type="entry name" value="MoeA N-terminal region -like"/>
    <property type="match status" value="1"/>
</dbReference>
<dbReference type="Gene3D" id="2.170.190.11">
    <property type="entry name" value="Molybdopterin biosynthesis moea protein, domain 3"/>
    <property type="match status" value="1"/>
</dbReference>
<sequence length="402" mass="43246">MITVEDALASILGKINFKGIERVSLEQALGRILAEDVVSGRNNPPLDNSAMDGYALIAEDVKDAGPENPIRLKMSDSIAAGYESDRTLKRGEAFRIMTGAPVPRGADCVIMQEDTEKDGDDILCLDKADIGENIRRAGEDVRVGETVIEKGTQLLPSHIGMLAVVGRSSIAVAQKPTVAVLSTGDEIVDLDGDATGPRIYNSNGYMLSAQIKAAGADPVYLGIAQDTEEDLMKHFEWALKCDVLVSSGGVSVGDYDLVKASLDKLGNEMSFWKVAMKPGKPLAFGRIGPRPVFGLPGNPVSSFVSFEQFVRPALRKMMGASQLTLKQVQARLTETITKRTKRLHFMSAQLESDNGEYSVSPAKEQGSGVLKSAMNANGLLVFPLEREEIKSGETVSVQMLEA</sequence>
<comment type="function">
    <text evidence="2 11">Catalyzes the insertion of molybdate into adenylated molybdopterin with the concomitant release of AMP.</text>
</comment>
<dbReference type="EC" id="2.10.1.1" evidence="11"/>
<dbReference type="InterPro" id="IPR036688">
    <property type="entry name" value="MoeA_C_domain_IV_sf"/>
</dbReference>
<dbReference type="InterPro" id="IPR038987">
    <property type="entry name" value="MoeA-like"/>
</dbReference>
<dbReference type="NCBIfam" id="TIGR00177">
    <property type="entry name" value="molyb_syn"/>
    <property type="match status" value="1"/>
</dbReference>
<dbReference type="InterPro" id="IPR036425">
    <property type="entry name" value="MoaB/Mog-like_dom_sf"/>
</dbReference>
<dbReference type="GO" id="GO:0005829">
    <property type="term" value="C:cytosol"/>
    <property type="evidence" value="ECO:0007669"/>
    <property type="project" value="TreeGrafter"/>
</dbReference>
<keyword evidence="5 11" id="KW-0500">Molybdenum</keyword>
<comment type="pathway">
    <text evidence="3 11">Cofactor biosynthesis; molybdopterin biosynthesis.</text>
</comment>
<keyword evidence="7 11" id="KW-0479">Metal-binding</keyword>
<organism evidence="13 14">
    <name type="scientific">Candidatus Nitronauta litoralis</name>
    <dbReference type="NCBI Taxonomy" id="2705533"/>
    <lineage>
        <taxon>Bacteria</taxon>
        <taxon>Pseudomonadati</taxon>
        <taxon>Nitrospinota/Tectimicrobiota group</taxon>
        <taxon>Nitrospinota</taxon>
        <taxon>Nitrospinia</taxon>
        <taxon>Nitrospinales</taxon>
        <taxon>Nitrospinaceae</taxon>
        <taxon>Candidatus Nitronauta</taxon>
    </lineage>
</organism>
<evidence type="ECO:0000313" key="13">
    <source>
        <dbReference type="EMBL" id="QPJ60966.1"/>
    </source>
</evidence>
<comment type="catalytic activity">
    <reaction evidence="10">
        <text>adenylyl-molybdopterin + molybdate = Mo-molybdopterin + AMP + H(+)</text>
        <dbReference type="Rhea" id="RHEA:35047"/>
        <dbReference type="ChEBI" id="CHEBI:15378"/>
        <dbReference type="ChEBI" id="CHEBI:36264"/>
        <dbReference type="ChEBI" id="CHEBI:62727"/>
        <dbReference type="ChEBI" id="CHEBI:71302"/>
        <dbReference type="ChEBI" id="CHEBI:456215"/>
        <dbReference type="EC" id="2.10.1.1"/>
    </reaction>
</comment>
<keyword evidence="6 11" id="KW-0808">Transferase</keyword>
<evidence type="ECO:0000256" key="1">
    <source>
        <dbReference type="ARBA" id="ARBA00001946"/>
    </source>
</evidence>
<name>A0A7T0BU97_9BACT</name>
<dbReference type="NCBIfam" id="NF045515">
    <property type="entry name" value="Glp_gephyrin"/>
    <property type="match status" value="1"/>
</dbReference>
<dbReference type="KEGG" id="nli:G3M70_03310"/>
<dbReference type="GO" id="GO:0061599">
    <property type="term" value="F:molybdopterin molybdotransferase activity"/>
    <property type="evidence" value="ECO:0007669"/>
    <property type="project" value="UniProtKB-UniRule"/>
</dbReference>
<dbReference type="PANTHER" id="PTHR10192:SF5">
    <property type="entry name" value="GEPHYRIN"/>
    <property type="match status" value="1"/>
</dbReference>
<dbReference type="FunFam" id="3.40.980.10:FF:000004">
    <property type="entry name" value="Molybdopterin molybdenumtransferase"/>
    <property type="match status" value="1"/>
</dbReference>
<dbReference type="SMART" id="SM00852">
    <property type="entry name" value="MoCF_biosynth"/>
    <property type="match status" value="1"/>
</dbReference>
<evidence type="ECO:0000256" key="4">
    <source>
        <dbReference type="ARBA" id="ARBA00010763"/>
    </source>
</evidence>
<evidence type="ECO:0000256" key="5">
    <source>
        <dbReference type="ARBA" id="ARBA00022505"/>
    </source>
</evidence>
<dbReference type="GO" id="GO:0046872">
    <property type="term" value="F:metal ion binding"/>
    <property type="evidence" value="ECO:0007669"/>
    <property type="project" value="UniProtKB-UniRule"/>
</dbReference>
<dbReference type="FunFam" id="2.170.190.11:FF:000001">
    <property type="entry name" value="Molybdopterin molybdenumtransferase"/>
    <property type="match status" value="1"/>
</dbReference>
<evidence type="ECO:0000256" key="6">
    <source>
        <dbReference type="ARBA" id="ARBA00022679"/>
    </source>
</evidence>
<dbReference type="Pfam" id="PF00994">
    <property type="entry name" value="MoCF_biosynth"/>
    <property type="match status" value="1"/>
</dbReference>
<dbReference type="GO" id="GO:0006777">
    <property type="term" value="P:Mo-molybdopterin cofactor biosynthetic process"/>
    <property type="evidence" value="ECO:0007669"/>
    <property type="project" value="UniProtKB-UniRule"/>
</dbReference>
<accession>A0A7T0BU97</accession>
<reference evidence="13 14" key="1">
    <citation type="submission" date="2020-02" db="EMBL/GenBank/DDBJ databases">
        <title>Genomic and physiological characterization of two novel Nitrospinaceae genera.</title>
        <authorList>
            <person name="Mueller A.J."/>
            <person name="Jung M.-Y."/>
            <person name="Strachan C.R."/>
            <person name="Herbold C.W."/>
            <person name="Kirkegaard R.H."/>
            <person name="Daims H."/>
        </authorList>
    </citation>
    <scope>NUCLEOTIDE SEQUENCE [LARGE SCALE GENOMIC DNA]</scope>
    <source>
        <strain evidence="13">EB</strain>
    </source>
</reference>
<dbReference type="UniPathway" id="UPA00344"/>
<dbReference type="Proteomes" id="UP000594688">
    <property type="component" value="Chromosome"/>
</dbReference>
<evidence type="ECO:0000256" key="9">
    <source>
        <dbReference type="ARBA" id="ARBA00023150"/>
    </source>
</evidence>
<evidence type="ECO:0000256" key="7">
    <source>
        <dbReference type="ARBA" id="ARBA00022723"/>
    </source>
</evidence>
<dbReference type="Gene3D" id="2.40.340.10">
    <property type="entry name" value="MoeA, C-terminal, domain IV"/>
    <property type="match status" value="1"/>
</dbReference>
<comment type="similarity">
    <text evidence="4 11">Belongs to the MoeA family.</text>
</comment>
<dbReference type="InterPro" id="IPR036135">
    <property type="entry name" value="MoeA_linker/N_sf"/>
</dbReference>
<evidence type="ECO:0000256" key="8">
    <source>
        <dbReference type="ARBA" id="ARBA00022842"/>
    </source>
</evidence>